<comment type="caution">
    <text evidence="1">The sequence shown here is derived from an EMBL/GenBank/DDBJ whole genome shotgun (WGS) entry which is preliminary data.</text>
</comment>
<reference evidence="1" key="1">
    <citation type="submission" date="2021-10" db="EMBL/GenBank/DDBJ databases">
        <title>Melipona bicolor Genome sequencing and assembly.</title>
        <authorList>
            <person name="Araujo N.S."/>
            <person name="Arias M.C."/>
        </authorList>
    </citation>
    <scope>NUCLEOTIDE SEQUENCE</scope>
    <source>
        <strain evidence="1">USP_2M_L1-L4_2017</strain>
        <tissue evidence="1">Whole body</tissue>
    </source>
</reference>
<evidence type="ECO:0000313" key="2">
    <source>
        <dbReference type="Proteomes" id="UP001177670"/>
    </source>
</evidence>
<gene>
    <name evidence="1" type="ORF">K0M31_005687</name>
</gene>
<dbReference type="EMBL" id="JAHYIQ010000016">
    <property type="protein sequence ID" value="KAK1125315.1"/>
    <property type="molecule type" value="Genomic_DNA"/>
</dbReference>
<evidence type="ECO:0000313" key="1">
    <source>
        <dbReference type="EMBL" id="KAK1125315.1"/>
    </source>
</evidence>
<protein>
    <submittedName>
        <fullName evidence="1">Uncharacterized protein</fullName>
    </submittedName>
</protein>
<keyword evidence="2" id="KW-1185">Reference proteome</keyword>
<dbReference type="Proteomes" id="UP001177670">
    <property type="component" value="Unassembled WGS sequence"/>
</dbReference>
<dbReference type="AlphaFoldDB" id="A0AA40FUW5"/>
<name>A0AA40FUW5_9HYME</name>
<proteinExistence type="predicted"/>
<sequence length="62" mass="7013">MSRRKCDNAKVDTGVDSDEKMWRTKVNDDEVYPSDDATRGKVRGMDIAGEKQLGLEFLLSPH</sequence>
<accession>A0AA40FUW5</accession>
<organism evidence="1 2">
    <name type="scientific">Melipona bicolor</name>
    <dbReference type="NCBI Taxonomy" id="60889"/>
    <lineage>
        <taxon>Eukaryota</taxon>
        <taxon>Metazoa</taxon>
        <taxon>Ecdysozoa</taxon>
        <taxon>Arthropoda</taxon>
        <taxon>Hexapoda</taxon>
        <taxon>Insecta</taxon>
        <taxon>Pterygota</taxon>
        <taxon>Neoptera</taxon>
        <taxon>Endopterygota</taxon>
        <taxon>Hymenoptera</taxon>
        <taxon>Apocrita</taxon>
        <taxon>Aculeata</taxon>
        <taxon>Apoidea</taxon>
        <taxon>Anthophila</taxon>
        <taxon>Apidae</taxon>
        <taxon>Melipona</taxon>
    </lineage>
</organism>